<dbReference type="PANTHER" id="PTHR42978">
    <property type="entry name" value="QUORUM-QUENCHING LACTONASE YTNP-RELATED-RELATED"/>
    <property type="match status" value="1"/>
</dbReference>
<name>W6XV45_COCC2</name>
<dbReference type="RefSeq" id="XP_007716634.1">
    <property type="nucleotide sequence ID" value="XM_007718444.1"/>
</dbReference>
<proteinExistence type="inferred from homology"/>
<keyword evidence="4" id="KW-0862">Zinc</keyword>
<evidence type="ECO:0000256" key="2">
    <source>
        <dbReference type="ARBA" id="ARBA00022723"/>
    </source>
</evidence>
<dbReference type="Gene3D" id="3.60.15.10">
    <property type="entry name" value="Ribonuclease Z/Hydroxyacylglutathione hydrolase-like"/>
    <property type="match status" value="1"/>
</dbReference>
<keyword evidence="3" id="KW-0378">Hydrolase</keyword>
<dbReference type="InterPro" id="IPR036866">
    <property type="entry name" value="RibonucZ/Hydroxyglut_hydro"/>
</dbReference>
<dbReference type="KEGG" id="bze:COCCADRAFT_8671"/>
<dbReference type="GO" id="GO:0046872">
    <property type="term" value="F:metal ion binding"/>
    <property type="evidence" value="ECO:0007669"/>
    <property type="project" value="UniProtKB-KW"/>
</dbReference>
<dbReference type="SUPFAM" id="SSF56281">
    <property type="entry name" value="Metallo-hydrolase/oxidoreductase"/>
    <property type="match status" value="1"/>
</dbReference>
<sequence length="345" mass="38286">MEDVRSPPELYIPESKSTVKVAIINTTSRMGKFPGAAFIDPIIPGTEEMHCVSFAFLIEHPTKAAMQVGCIIEVEKDVATILRENGQDLASVGGIVWSHWHFDHVGDPNTFPQSTDIIVGSGFKSHHLPVFPTVPESRVDERAWIGRALNKIDFRKEGQGLKIGKFDAIDLYGDGSFYLLDTPSHGFGHISGLARTTVDPPTFIFMGGDVAHHGGQFRPNKYVPLPGEIDPNPLEHALTQPPAKCPVEMFLSIHPKKSRTLPFFNPTAAEGRRHLSASEATHSIEKMIEFDVYDNIFPVISHDNSLISVVDLYPRPANDWQKKGWKDISRWGFLREFIPGISQGG</sequence>
<dbReference type="InterPro" id="IPR051013">
    <property type="entry name" value="MBL_superfamily_lactonases"/>
</dbReference>
<evidence type="ECO:0000256" key="4">
    <source>
        <dbReference type="ARBA" id="ARBA00022833"/>
    </source>
</evidence>
<dbReference type="GeneID" id="19152214"/>
<keyword evidence="6" id="KW-1185">Reference proteome</keyword>
<evidence type="ECO:0000313" key="6">
    <source>
        <dbReference type="Proteomes" id="UP000053841"/>
    </source>
</evidence>
<dbReference type="AlphaFoldDB" id="W6XV45"/>
<dbReference type="GO" id="GO:0016787">
    <property type="term" value="F:hydrolase activity"/>
    <property type="evidence" value="ECO:0007669"/>
    <property type="project" value="UniProtKB-KW"/>
</dbReference>
<dbReference type="EMBL" id="KI964769">
    <property type="protein sequence ID" value="EUC29075.1"/>
    <property type="molecule type" value="Genomic_DNA"/>
</dbReference>
<dbReference type="eggNOG" id="ENOG502S1A6">
    <property type="taxonomic scope" value="Eukaryota"/>
</dbReference>
<organism evidence="5 6">
    <name type="scientific">Cochliobolus carbonum (strain 26-R-13)</name>
    <name type="common">Maize leaf spot fungus</name>
    <name type="synonym">Bipolaris zeicola</name>
    <dbReference type="NCBI Taxonomy" id="930089"/>
    <lineage>
        <taxon>Eukaryota</taxon>
        <taxon>Fungi</taxon>
        <taxon>Dikarya</taxon>
        <taxon>Ascomycota</taxon>
        <taxon>Pezizomycotina</taxon>
        <taxon>Dothideomycetes</taxon>
        <taxon>Pleosporomycetidae</taxon>
        <taxon>Pleosporales</taxon>
        <taxon>Pleosporineae</taxon>
        <taxon>Pleosporaceae</taxon>
        <taxon>Bipolaris</taxon>
    </lineage>
</organism>
<dbReference type="Proteomes" id="UP000053841">
    <property type="component" value="Unassembled WGS sequence"/>
</dbReference>
<dbReference type="CDD" id="cd07730">
    <property type="entry name" value="metallo-hydrolase-like_MBL-fold"/>
    <property type="match status" value="1"/>
</dbReference>
<accession>W6XV45</accession>
<evidence type="ECO:0000256" key="3">
    <source>
        <dbReference type="ARBA" id="ARBA00022801"/>
    </source>
</evidence>
<evidence type="ECO:0000313" key="5">
    <source>
        <dbReference type="EMBL" id="EUC29075.1"/>
    </source>
</evidence>
<protein>
    <submittedName>
        <fullName evidence="5">Uncharacterized protein</fullName>
    </submittedName>
</protein>
<evidence type="ECO:0000256" key="1">
    <source>
        <dbReference type="ARBA" id="ARBA00007749"/>
    </source>
</evidence>
<dbReference type="OrthoDB" id="10250730at2759"/>
<reference evidence="5 6" key="1">
    <citation type="journal article" date="2013" name="PLoS Genet.">
        <title>Comparative genome structure, secondary metabolite, and effector coding capacity across Cochliobolus pathogens.</title>
        <authorList>
            <person name="Condon B.J."/>
            <person name="Leng Y."/>
            <person name="Wu D."/>
            <person name="Bushley K.E."/>
            <person name="Ohm R.A."/>
            <person name="Otillar R."/>
            <person name="Martin J."/>
            <person name="Schackwitz W."/>
            <person name="Grimwood J."/>
            <person name="MohdZainudin N."/>
            <person name="Xue C."/>
            <person name="Wang R."/>
            <person name="Manning V.A."/>
            <person name="Dhillon B."/>
            <person name="Tu Z.J."/>
            <person name="Steffenson B.J."/>
            <person name="Salamov A."/>
            <person name="Sun H."/>
            <person name="Lowry S."/>
            <person name="LaButti K."/>
            <person name="Han J."/>
            <person name="Copeland A."/>
            <person name="Lindquist E."/>
            <person name="Barry K."/>
            <person name="Schmutz J."/>
            <person name="Baker S.E."/>
            <person name="Ciuffetti L.M."/>
            <person name="Grigoriev I.V."/>
            <person name="Zhong S."/>
            <person name="Turgeon B.G."/>
        </authorList>
    </citation>
    <scope>NUCLEOTIDE SEQUENCE [LARGE SCALE GENOMIC DNA]</scope>
    <source>
        <strain evidence="5 6">26-R-13</strain>
    </source>
</reference>
<dbReference type="PANTHER" id="PTHR42978:SF5">
    <property type="entry name" value="METALLO-BETA-LACTAMASE DOMAIN-CONTAINING PROTEIN"/>
    <property type="match status" value="1"/>
</dbReference>
<keyword evidence="2" id="KW-0479">Metal-binding</keyword>
<dbReference type="HOGENOM" id="CLU_030571_1_0_1"/>
<comment type="similarity">
    <text evidence="1">Belongs to the metallo-beta-lactamase superfamily.</text>
</comment>
<gene>
    <name evidence="5" type="ORF">COCCADRAFT_8671</name>
</gene>